<protein>
    <recommendedName>
        <fullName evidence="2">Ribosome-binding factor A</fullName>
    </recommendedName>
</protein>
<dbReference type="GO" id="GO:0005829">
    <property type="term" value="C:cytosol"/>
    <property type="evidence" value="ECO:0007669"/>
    <property type="project" value="TreeGrafter"/>
</dbReference>
<comment type="subunit">
    <text evidence="2">Monomer. Binds 30S ribosomal subunits, but not 50S ribosomal subunits or 70S ribosomes.</text>
</comment>
<dbReference type="SUPFAM" id="SSF89919">
    <property type="entry name" value="Ribosome-binding factor A, RbfA"/>
    <property type="match status" value="1"/>
</dbReference>
<evidence type="ECO:0000256" key="1">
    <source>
        <dbReference type="ARBA" id="ARBA00022517"/>
    </source>
</evidence>
<sequence length="117" mass="13453">MASISIERLSSLFQRELAIIVNKDNRSEAVGYINITEVRVTRDLSYATIYYTILSDKPEDLKKASTLLDTINKTVRKELASKVNNLRKMPELLFKYDEALAYGNHIDKLLKTIKDDK</sequence>
<name>U4KN36_9MOLU</name>
<dbReference type="Gene3D" id="3.30.300.20">
    <property type="match status" value="1"/>
</dbReference>
<comment type="subcellular location">
    <subcellularLocation>
        <location evidence="2">Cytoplasm</location>
    </subcellularLocation>
</comment>
<dbReference type="GO" id="GO:0043024">
    <property type="term" value="F:ribosomal small subunit binding"/>
    <property type="evidence" value="ECO:0007669"/>
    <property type="project" value="TreeGrafter"/>
</dbReference>
<dbReference type="GO" id="GO:0030490">
    <property type="term" value="P:maturation of SSU-rRNA"/>
    <property type="evidence" value="ECO:0007669"/>
    <property type="project" value="UniProtKB-UniRule"/>
</dbReference>
<dbReference type="InterPro" id="IPR023799">
    <property type="entry name" value="RbfA_dom_sf"/>
</dbReference>
<dbReference type="STRING" id="61635.BN85306100"/>
<proteinExistence type="inferred from homology"/>
<dbReference type="RefSeq" id="WP_030004491.1">
    <property type="nucleotide sequence ID" value="NC_022549.1"/>
</dbReference>
<dbReference type="InterPro" id="IPR000238">
    <property type="entry name" value="RbfA"/>
</dbReference>
<dbReference type="NCBIfam" id="TIGR00082">
    <property type="entry name" value="rbfA"/>
    <property type="match status" value="1"/>
</dbReference>
<dbReference type="Pfam" id="PF02033">
    <property type="entry name" value="RBFA"/>
    <property type="match status" value="1"/>
</dbReference>
<evidence type="ECO:0000256" key="2">
    <source>
        <dbReference type="HAMAP-Rule" id="MF_00003"/>
    </source>
</evidence>
<keyword evidence="2" id="KW-0963">Cytoplasm</keyword>
<dbReference type="PANTHER" id="PTHR33515:SF1">
    <property type="entry name" value="RIBOSOME-BINDING FACTOR A, CHLOROPLASTIC-RELATED"/>
    <property type="match status" value="1"/>
</dbReference>
<keyword evidence="1 2" id="KW-0690">Ribosome biogenesis</keyword>
<dbReference type="Proteomes" id="UP000032737">
    <property type="component" value="Chromosome"/>
</dbReference>
<keyword evidence="4" id="KW-1185">Reference proteome</keyword>
<comment type="similarity">
    <text evidence="2">Belongs to the RbfA family.</text>
</comment>
<dbReference type="InterPro" id="IPR020053">
    <property type="entry name" value="Ribosome-bd_factorA_CS"/>
</dbReference>
<dbReference type="PANTHER" id="PTHR33515">
    <property type="entry name" value="RIBOSOME-BINDING FACTOR A, CHLOROPLASTIC-RELATED"/>
    <property type="match status" value="1"/>
</dbReference>
<dbReference type="HOGENOM" id="CLU_089475_3_1_14"/>
<accession>U4KN36</accession>
<dbReference type="InterPro" id="IPR015946">
    <property type="entry name" value="KH_dom-like_a/b"/>
</dbReference>
<comment type="function">
    <text evidence="2">One of several proteins that assist in the late maturation steps of the functional core of the 30S ribosomal subunit. Associates with free 30S ribosomal subunits (but not with 30S subunits that are part of 70S ribosomes or polysomes). Required for efficient processing of 16S rRNA. May interact with the 5'-terminal helix region of 16S rRNA.</text>
</comment>
<dbReference type="HAMAP" id="MF_00003">
    <property type="entry name" value="RbfA"/>
    <property type="match status" value="1"/>
</dbReference>
<dbReference type="AlphaFoldDB" id="U4KN36"/>
<dbReference type="KEGG" id="abra:BN85306100"/>
<evidence type="ECO:0000313" key="3">
    <source>
        <dbReference type="EMBL" id="CCV65631.1"/>
    </source>
</evidence>
<evidence type="ECO:0000313" key="4">
    <source>
        <dbReference type="Proteomes" id="UP000032737"/>
    </source>
</evidence>
<dbReference type="PROSITE" id="PS01319">
    <property type="entry name" value="RBFA"/>
    <property type="match status" value="1"/>
</dbReference>
<reference evidence="3 4" key="1">
    <citation type="journal article" date="2013" name="J. Mol. Microbiol. Biotechnol.">
        <title>Analysis of the Complete Genomes of Acholeplasma brassicae , A. palmae and A. laidlawii and Their Comparison to the Obligate Parasites from ' Candidatus Phytoplasma'.</title>
        <authorList>
            <person name="Kube M."/>
            <person name="Siewert C."/>
            <person name="Migdoll A.M."/>
            <person name="Duduk B."/>
            <person name="Holz S."/>
            <person name="Rabus R."/>
            <person name="Seemuller E."/>
            <person name="Mitrovic J."/>
            <person name="Muller I."/>
            <person name="Buttner C."/>
            <person name="Reinhardt R."/>
        </authorList>
    </citation>
    <scope>NUCLEOTIDE SEQUENCE [LARGE SCALE GENOMIC DNA]</scope>
    <source>
        <strain evidence="4">0502</strain>
    </source>
</reference>
<gene>
    <name evidence="2 3" type="primary">rbfA</name>
    <name evidence="3" type="ORF">BN85306100</name>
</gene>
<dbReference type="OrthoDB" id="384689at2"/>
<dbReference type="EMBL" id="FO681348">
    <property type="protein sequence ID" value="CCV65631.1"/>
    <property type="molecule type" value="Genomic_DNA"/>
</dbReference>
<organism evidence="3 4">
    <name type="scientific">Acholeplasma brassicae</name>
    <dbReference type="NCBI Taxonomy" id="61635"/>
    <lineage>
        <taxon>Bacteria</taxon>
        <taxon>Bacillati</taxon>
        <taxon>Mycoplasmatota</taxon>
        <taxon>Mollicutes</taxon>
        <taxon>Acholeplasmatales</taxon>
        <taxon>Acholeplasmataceae</taxon>
        <taxon>Acholeplasma</taxon>
    </lineage>
</organism>